<dbReference type="InterPro" id="IPR045526">
    <property type="entry name" value="DUF6471"/>
</dbReference>
<organism evidence="2 3">
    <name type="scientific">Roseateles agri</name>
    <dbReference type="NCBI Taxonomy" id="3098619"/>
    <lineage>
        <taxon>Bacteria</taxon>
        <taxon>Pseudomonadati</taxon>
        <taxon>Pseudomonadota</taxon>
        <taxon>Betaproteobacteria</taxon>
        <taxon>Burkholderiales</taxon>
        <taxon>Sphaerotilaceae</taxon>
        <taxon>Roseateles</taxon>
    </lineage>
</organism>
<protein>
    <submittedName>
        <fullName evidence="2">DUF6471 domain-containing protein</fullName>
    </submittedName>
</protein>
<proteinExistence type="predicted"/>
<evidence type="ECO:0000313" key="2">
    <source>
        <dbReference type="EMBL" id="MDY0744788.1"/>
    </source>
</evidence>
<reference evidence="2 3" key="1">
    <citation type="submission" date="2023-11" db="EMBL/GenBank/DDBJ databases">
        <title>Paucibacter sp. nov., isolated from fresh soil in Korea.</title>
        <authorList>
            <person name="Le N.T.T."/>
        </authorList>
    </citation>
    <scope>NUCLEOTIDE SEQUENCE [LARGE SCALE GENOMIC DNA]</scope>
    <source>
        <strain evidence="2 3">R3-3</strain>
    </source>
</reference>
<keyword evidence="3" id="KW-1185">Reference proteome</keyword>
<dbReference type="RefSeq" id="WP_320422700.1">
    <property type="nucleotide sequence ID" value="NZ_JAXCLA010000003.1"/>
</dbReference>
<evidence type="ECO:0000313" key="3">
    <source>
        <dbReference type="Proteomes" id="UP001285263"/>
    </source>
</evidence>
<comment type="caution">
    <text evidence="2">The sequence shown here is derived from an EMBL/GenBank/DDBJ whole genome shotgun (WGS) entry which is preliminary data.</text>
</comment>
<gene>
    <name evidence="2" type="ORF">SNE35_09730</name>
</gene>
<sequence>MHRWEEQARNTLRAHMRQQHMSFKTLQVRLEALGVFDSQVNLSNKVGRGKFSYAFFLQCMEAMNIDPTVKLTDAASAVNSKKP</sequence>
<accession>A0ABU5DET8</accession>
<feature type="domain" description="DUF6471" evidence="1">
    <location>
        <begin position="4"/>
        <end position="66"/>
    </location>
</feature>
<dbReference type="Pfam" id="PF20075">
    <property type="entry name" value="DUF6471"/>
    <property type="match status" value="1"/>
</dbReference>
<dbReference type="Proteomes" id="UP001285263">
    <property type="component" value="Unassembled WGS sequence"/>
</dbReference>
<evidence type="ECO:0000259" key="1">
    <source>
        <dbReference type="Pfam" id="PF20075"/>
    </source>
</evidence>
<dbReference type="EMBL" id="JAXCLA010000003">
    <property type="protein sequence ID" value="MDY0744788.1"/>
    <property type="molecule type" value="Genomic_DNA"/>
</dbReference>
<name>A0ABU5DET8_9BURK</name>